<dbReference type="OrthoDB" id="9816507at2"/>
<organism evidence="3 4">
    <name type="scientific">Maritalea mobilis</name>
    <dbReference type="NCBI Taxonomy" id="483324"/>
    <lineage>
        <taxon>Bacteria</taxon>
        <taxon>Pseudomonadati</taxon>
        <taxon>Pseudomonadota</taxon>
        <taxon>Alphaproteobacteria</taxon>
        <taxon>Hyphomicrobiales</taxon>
        <taxon>Devosiaceae</taxon>
        <taxon>Maritalea</taxon>
    </lineage>
</organism>
<dbReference type="Proteomes" id="UP000295391">
    <property type="component" value="Unassembled WGS sequence"/>
</dbReference>
<accession>A0A4R6VUF1</accession>
<keyword evidence="3" id="KW-0378">Hydrolase</keyword>
<dbReference type="GO" id="GO:0016787">
    <property type="term" value="F:hydrolase activity"/>
    <property type="evidence" value="ECO:0007669"/>
    <property type="project" value="UniProtKB-KW"/>
</dbReference>
<sequence>MSAYSVGHSGDERDFQGISMQVLNGAWTFVRTHPTNTICTVLLTVGIGVSAWNALYGQQNVHPAPFWGQTETSTAPAAVNPPASVPPSPVERVSQQTQPQPAPVTDNAPTSSISTQTSVPQPIPAEVTGNPTTFHIQKNLAKLGIFKEKVDGYYGPKTATAIRAFESQYGLESTGAVSEELLTKLENVVAGNRNAAPAATATPATSNDPLAQIAMRAADDEPASAPQSFSRDYVIKIQKGLYSLGFLQGAIDGVPGAQTERAIRQFEVFNNYRETGQISPELYDMLLAANASFD</sequence>
<feature type="domain" description="Peptidoglycan binding-like" evidence="2">
    <location>
        <begin position="136"/>
        <end position="185"/>
    </location>
</feature>
<dbReference type="RefSeq" id="WP_133572493.1">
    <property type="nucleotide sequence ID" value="NZ_SNYR01000002.1"/>
</dbReference>
<feature type="region of interest" description="Disordered" evidence="1">
    <location>
        <begin position="67"/>
        <end position="130"/>
    </location>
</feature>
<dbReference type="InterPro" id="IPR002477">
    <property type="entry name" value="Peptidoglycan-bd-like"/>
</dbReference>
<keyword evidence="4" id="KW-1185">Reference proteome</keyword>
<evidence type="ECO:0000313" key="4">
    <source>
        <dbReference type="Proteomes" id="UP000295391"/>
    </source>
</evidence>
<dbReference type="InterPro" id="IPR036366">
    <property type="entry name" value="PGBDSf"/>
</dbReference>
<dbReference type="EMBL" id="SNYR01000002">
    <property type="protein sequence ID" value="TDQ63841.1"/>
    <property type="molecule type" value="Genomic_DNA"/>
</dbReference>
<dbReference type="SUPFAM" id="SSF47090">
    <property type="entry name" value="PGBD-like"/>
    <property type="match status" value="2"/>
</dbReference>
<proteinExistence type="predicted"/>
<evidence type="ECO:0000259" key="2">
    <source>
        <dbReference type="Pfam" id="PF01471"/>
    </source>
</evidence>
<evidence type="ECO:0000313" key="3">
    <source>
        <dbReference type="EMBL" id="TDQ63841.1"/>
    </source>
</evidence>
<feature type="compositionally biased region" description="Polar residues" evidence="1">
    <location>
        <begin position="107"/>
        <end position="120"/>
    </location>
</feature>
<dbReference type="InterPro" id="IPR036365">
    <property type="entry name" value="PGBD-like_sf"/>
</dbReference>
<reference evidence="3 4" key="1">
    <citation type="submission" date="2019-03" db="EMBL/GenBank/DDBJ databases">
        <title>Genomic Encyclopedia of Type Strains, Phase III (KMG-III): the genomes of soil and plant-associated and newly described type strains.</title>
        <authorList>
            <person name="Whitman W."/>
        </authorList>
    </citation>
    <scope>NUCLEOTIDE SEQUENCE [LARGE SCALE GENOMIC DNA]</scope>
    <source>
        <strain evidence="3 4">CGMCC 1.7002</strain>
    </source>
</reference>
<feature type="compositionally biased region" description="Low complexity" evidence="1">
    <location>
        <begin position="73"/>
        <end position="82"/>
    </location>
</feature>
<feature type="domain" description="Peptidoglycan binding-like" evidence="2">
    <location>
        <begin position="231"/>
        <end position="286"/>
    </location>
</feature>
<name>A0A4R6VUF1_9HYPH</name>
<dbReference type="Gene3D" id="1.10.101.10">
    <property type="entry name" value="PGBD-like superfamily/PGBD"/>
    <property type="match status" value="2"/>
</dbReference>
<protein>
    <submittedName>
        <fullName evidence="3">Peptidoglycan hydrolase-like protein with peptidoglycan-binding domain</fullName>
    </submittedName>
</protein>
<comment type="caution">
    <text evidence="3">The sequence shown here is derived from an EMBL/GenBank/DDBJ whole genome shotgun (WGS) entry which is preliminary data.</text>
</comment>
<dbReference type="AlphaFoldDB" id="A0A4R6VUF1"/>
<gene>
    <name evidence="3" type="ORF">ATL17_1849</name>
</gene>
<evidence type="ECO:0000256" key="1">
    <source>
        <dbReference type="SAM" id="MobiDB-lite"/>
    </source>
</evidence>
<dbReference type="Pfam" id="PF01471">
    <property type="entry name" value="PG_binding_1"/>
    <property type="match status" value="2"/>
</dbReference>